<accession>A0ABX9U235</accession>
<protein>
    <recommendedName>
        <fullName evidence="3">Phage protein</fullName>
    </recommendedName>
</protein>
<name>A0ABX9U235_9GAMM</name>
<sequence>MTIMDKEQAFEIVAKVVFDRGIQLIVGGNPAFETERVLFHIEMCMTEWGYRSAKVSEYCDLIKQENDLMREMGIEE</sequence>
<evidence type="ECO:0000313" key="2">
    <source>
        <dbReference type="Proteomes" id="UP000273105"/>
    </source>
</evidence>
<reference evidence="1 2" key="1">
    <citation type="submission" date="2018-09" db="EMBL/GenBank/DDBJ databases">
        <title>The draft genome of Acinetobacter sp. strains.</title>
        <authorList>
            <person name="Qin J."/>
            <person name="Feng Y."/>
            <person name="Zong Z."/>
        </authorList>
    </citation>
    <scope>NUCLEOTIDE SEQUENCE [LARGE SCALE GENOMIC DNA]</scope>
    <source>
        <strain evidence="1 2">WCHAc060001</strain>
    </source>
</reference>
<keyword evidence="2" id="KW-1185">Reference proteome</keyword>
<dbReference type="Proteomes" id="UP000273105">
    <property type="component" value="Unassembled WGS sequence"/>
</dbReference>
<organism evidence="1 2">
    <name type="scientific">Acinetobacter cumulans</name>
    <dbReference type="NCBI Taxonomy" id="2136182"/>
    <lineage>
        <taxon>Bacteria</taxon>
        <taxon>Pseudomonadati</taxon>
        <taxon>Pseudomonadota</taxon>
        <taxon>Gammaproteobacteria</taxon>
        <taxon>Moraxellales</taxon>
        <taxon>Moraxellaceae</taxon>
        <taxon>Acinetobacter</taxon>
    </lineage>
</organism>
<evidence type="ECO:0000313" key="1">
    <source>
        <dbReference type="EMBL" id="RLL36278.1"/>
    </source>
</evidence>
<evidence type="ECO:0008006" key="3">
    <source>
        <dbReference type="Google" id="ProtNLM"/>
    </source>
</evidence>
<dbReference type="EMBL" id="RCHE01000086">
    <property type="protein sequence ID" value="RLL36278.1"/>
    <property type="molecule type" value="Genomic_DNA"/>
</dbReference>
<proteinExistence type="predicted"/>
<comment type="caution">
    <text evidence="1">The sequence shown here is derived from an EMBL/GenBank/DDBJ whole genome shotgun (WGS) entry which is preliminary data.</text>
</comment>
<gene>
    <name evidence="1" type="ORF">D9K79_17990</name>
</gene>